<dbReference type="Proteomes" id="UP000295411">
    <property type="component" value="Unassembled WGS sequence"/>
</dbReference>
<feature type="domain" description="Phosphotyrosine protein phosphatase I" evidence="2">
    <location>
        <begin position="10"/>
        <end position="135"/>
    </location>
</feature>
<dbReference type="SMART" id="SM00226">
    <property type="entry name" value="LMWPc"/>
    <property type="match status" value="1"/>
</dbReference>
<evidence type="ECO:0000313" key="4">
    <source>
        <dbReference type="Proteomes" id="UP000295411"/>
    </source>
</evidence>
<dbReference type="RefSeq" id="WP_133402827.1">
    <property type="nucleotide sequence ID" value="NZ_SMTK01000002.1"/>
</dbReference>
<comment type="caution">
    <text evidence="3">The sequence shown here is derived from an EMBL/GenBank/DDBJ whole genome shotgun (WGS) entry which is preliminary data.</text>
</comment>
<name>A0A4R5TZ09_9MICC</name>
<dbReference type="SUPFAM" id="SSF52788">
    <property type="entry name" value="Phosphotyrosine protein phosphatases I"/>
    <property type="match status" value="1"/>
</dbReference>
<dbReference type="CDD" id="cd16345">
    <property type="entry name" value="LMWP_ArsC"/>
    <property type="match status" value="1"/>
</dbReference>
<dbReference type="OrthoDB" id="9799372at2"/>
<dbReference type="InterPro" id="IPR036196">
    <property type="entry name" value="Ptyr_pPase_sf"/>
</dbReference>
<evidence type="ECO:0000259" key="2">
    <source>
        <dbReference type="SMART" id="SM00226"/>
    </source>
</evidence>
<keyword evidence="4" id="KW-1185">Reference proteome</keyword>
<accession>A0A4R5TZ09</accession>
<dbReference type="Pfam" id="PF01451">
    <property type="entry name" value="LMWPc"/>
    <property type="match status" value="1"/>
</dbReference>
<dbReference type="PANTHER" id="PTHR43428:SF1">
    <property type="entry name" value="ARSENATE REDUCTASE"/>
    <property type="match status" value="1"/>
</dbReference>
<dbReference type="PANTHER" id="PTHR43428">
    <property type="entry name" value="ARSENATE REDUCTASE"/>
    <property type="match status" value="1"/>
</dbReference>
<dbReference type="AlphaFoldDB" id="A0A4R5TZ09"/>
<reference evidence="3 4" key="1">
    <citation type="submission" date="2019-03" db="EMBL/GenBank/DDBJ databases">
        <title>Arthrobacter sp. nov., an bacterium isolated from biocrust in Mu Us Desert.</title>
        <authorList>
            <person name="Lixiong L."/>
        </authorList>
    </citation>
    <scope>NUCLEOTIDE SEQUENCE [LARGE SCALE GENOMIC DNA]</scope>
    <source>
        <strain evidence="3 4">SLN-3</strain>
    </source>
</reference>
<organism evidence="3 4">
    <name type="scientific">Arthrobacter crusticola</name>
    <dbReference type="NCBI Taxonomy" id="2547960"/>
    <lineage>
        <taxon>Bacteria</taxon>
        <taxon>Bacillati</taxon>
        <taxon>Actinomycetota</taxon>
        <taxon>Actinomycetes</taxon>
        <taxon>Micrococcales</taxon>
        <taxon>Micrococcaceae</taxon>
        <taxon>Arthrobacter</taxon>
    </lineage>
</organism>
<dbReference type="Gene3D" id="3.40.50.2300">
    <property type="match status" value="1"/>
</dbReference>
<sequence length="145" mass="15749">MTGSTATPKPSVLFVCAHNSARSQMAAAFLTRFAQGRVDVRSGGPDPADSVDVQAVEAMAEVGVDISSQVPRLLTQEAVMNADIIVTMGYADQETTFPHVRHEDWPVEDPVGRDAATVRRIRDEIKGRVQQLITELLPGRHVDAQ</sequence>
<proteinExistence type="predicted"/>
<dbReference type="EMBL" id="SMTK01000002">
    <property type="protein sequence ID" value="TDK26465.1"/>
    <property type="molecule type" value="Genomic_DNA"/>
</dbReference>
<protein>
    <submittedName>
        <fullName evidence="3">Arsenate reductase ArsC</fullName>
    </submittedName>
</protein>
<evidence type="ECO:0000313" key="3">
    <source>
        <dbReference type="EMBL" id="TDK26465.1"/>
    </source>
</evidence>
<dbReference type="GO" id="GO:0046685">
    <property type="term" value="P:response to arsenic-containing substance"/>
    <property type="evidence" value="ECO:0007669"/>
    <property type="project" value="UniProtKB-KW"/>
</dbReference>
<dbReference type="InterPro" id="IPR023485">
    <property type="entry name" value="Ptyr_pPase"/>
</dbReference>
<keyword evidence="1" id="KW-0059">Arsenical resistance</keyword>
<evidence type="ECO:0000256" key="1">
    <source>
        <dbReference type="ARBA" id="ARBA00022849"/>
    </source>
</evidence>
<gene>
    <name evidence="3" type="ORF">E2F48_04510</name>
</gene>